<comment type="similarity">
    <text evidence="2">Belongs to the GerABKC lipoprotein family.</text>
</comment>
<evidence type="ECO:0000256" key="1">
    <source>
        <dbReference type="ARBA" id="ARBA00004635"/>
    </source>
</evidence>
<evidence type="ECO:0000259" key="9">
    <source>
        <dbReference type="Pfam" id="PF25198"/>
    </source>
</evidence>
<name>A0ABW3HVP9_9BACL</name>
<evidence type="ECO:0000256" key="7">
    <source>
        <dbReference type="ARBA" id="ARBA00023288"/>
    </source>
</evidence>
<evidence type="ECO:0000256" key="6">
    <source>
        <dbReference type="ARBA" id="ARBA00023139"/>
    </source>
</evidence>
<keyword evidence="3" id="KW-0309">Germination</keyword>
<feature type="domain" description="Spore germination GerAC-like C-terminal" evidence="8">
    <location>
        <begin position="224"/>
        <end position="355"/>
    </location>
</feature>
<dbReference type="PANTHER" id="PTHR35789:SF1">
    <property type="entry name" value="SPORE GERMINATION PROTEIN B3"/>
    <property type="match status" value="1"/>
</dbReference>
<dbReference type="InterPro" id="IPR008844">
    <property type="entry name" value="Spore_GerAC-like"/>
</dbReference>
<evidence type="ECO:0000256" key="4">
    <source>
        <dbReference type="ARBA" id="ARBA00022729"/>
    </source>
</evidence>
<evidence type="ECO:0000313" key="11">
    <source>
        <dbReference type="Proteomes" id="UP001596989"/>
    </source>
</evidence>
<evidence type="ECO:0000256" key="3">
    <source>
        <dbReference type="ARBA" id="ARBA00022544"/>
    </source>
</evidence>
<keyword evidence="11" id="KW-1185">Reference proteome</keyword>
<accession>A0ABW3HVP9</accession>
<keyword evidence="5" id="KW-0472">Membrane</keyword>
<evidence type="ECO:0000259" key="8">
    <source>
        <dbReference type="Pfam" id="PF05504"/>
    </source>
</evidence>
<dbReference type="EMBL" id="JBHTJZ010000036">
    <property type="protein sequence ID" value="MFD0961504.1"/>
    <property type="molecule type" value="Genomic_DNA"/>
</dbReference>
<dbReference type="NCBIfam" id="TIGR02887">
    <property type="entry name" value="spore_ger_x_C"/>
    <property type="match status" value="1"/>
</dbReference>
<evidence type="ECO:0000256" key="2">
    <source>
        <dbReference type="ARBA" id="ARBA00007886"/>
    </source>
</evidence>
<dbReference type="Pfam" id="PF05504">
    <property type="entry name" value="Spore_GerAC"/>
    <property type="match status" value="1"/>
</dbReference>
<dbReference type="InterPro" id="IPR038501">
    <property type="entry name" value="Spore_GerAC_C_sf"/>
</dbReference>
<dbReference type="RefSeq" id="WP_377567139.1">
    <property type="nucleotide sequence ID" value="NZ_JBHTJZ010000036.1"/>
</dbReference>
<dbReference type="PANTHER" id="PTHR35789">
    <property type="entry name" value="SPORE GERMINATION PROTEIN B3"/>
    <property type="match status" value="1"/>
</dbReference>
<dbReference type="Gene3D" id="3.30.300.210">
    <property type="entry name" value="Nutrient germinant receptor protein C, domain 3"/>
    <property type="match status" value="1"/>
</dbReference>
<organism evidence="10 11">
    <name type="scientific">Paenibacillus chungangensis</name>
    <dbReference type="NCBI Taxonomy" id="696535"/>
    <lineage>
        <taxon>Bacteria</taxon>
        <taxon>Bacillati</taxon>
        <taxon>Bacillota</taxon>
        <taxon>Bacilli</taxon>
        <taxon>Bacillales</taxon>
        <taxon>Paenibacillaceae</taxon>
        <taxon>Paenibacillus</taxon>
    </lineage>
</organism>
<dbReference type="InterPro" id="IPR057336">
    <property type="entry name" value="GerAC_N"/>
</dbReference>
<evidence type="ECO:0000256" key="5">
    <source>
        <dbReference type="ARBA" id="ARBA00023136"/>
    </source>
</evidence>
<keyword evidence="7" id="KW-0449">Lipoprotein</keyword>
<keyword evidence="6" id="KW-0564">Palmitate</keyword>
<keyword evidence="4" id="KW-0732">Signal</keyword>
<protein>
    <submittedName>
        <fullName evidence="10">Ger(X)C family spore germination protein</fullName>
    </submittedName>
</protein>
<reference evidence="11" key="1">
    <citation type="journal article" date="2019" name="Int. J. Syst. Evol. Microbiol.">
        <title>The Global Catalogue of Microorganisms (GCM) 10K type strain sequencing project: providing services to taxonomists for standard genome sequencing and annotation.</title>
        <authorList>
            <consortium name="The Broad Institute Genomics Platform"/>
            <consortium name="The Broad Institute Genome Sequencing Center for Infectious Disease"/>
            <person name="Wu L."/>
            <person name="Ma J."/>
        </authorList>
    </citation>
    <scope>NUCLEOTIDE SEQUENCE [LARGE SCALE GENOMIC DNA]</scope>
    <source>
        <strain evidence="11">CCUG 59129</strain>
    </source>
</reference>
<proteinExistence type="inferred from homology"/>
<gene>
    <name evidence="10" type="ORF">ACFQ2I_19300</name>
</gene>
<evidence type="ECO:0000313" key="10">
    <source>
        <dbReference type="EMBL" id="MFD0961504.1"/>
    </source>
</evidence>
<dbReference type="PROSITE" id="PS51257">
    <property type="entry name" value="PROKAR_LIPOPROTEIN"/>
    <property type="match status" value="1"/>
</dbReference>
<feature type="domain" description="Spore germination protein N-terminal" evidence="9">
    <location>
        <begin position="28"/>
        <end position="203"/>
    </location>
</feature>
<dbReference type="InterPro" id="IPR046953">
    <property type="entry name" value="Spore_GerAC-like_C"/>
</dbReference>
<comment type="subcellular location">
    <subcellularLocation>
        <location evidence="1">Membrane</location>
        <topology evidence="1">Lipid-anchor</topology>
    </subcellularLocation>
</comment>
<dbReference type="Pfam" id="PF25198">
    <property type="entry name" value="Spore_GerAC_N"/>
    <property type="match status" value="1"/>
</dbReference>
<dbReference type="Proteomes" id="UP001596989">
    <property type="component" value="Unassembled WGS sequence"/>
</dbReference>
<comment type="caution">
    <text evidence="10">The sequence shown here is derived from an EMBL/GenBank/DDBJ whole genome shotgun (WGS) entry which is preliminary data.</text>
</comment>
<sequence>MIHAAFKLRVVLCLVLVLSILLLAGCWDYKEIQKAVYTTTIGIDYSDNEYTIYMQALTFSNVAQREGERPARHKSVIGTGKGKTMTEAFFDLYKYEQQTLYWGHIMAVIIHENALKQLRVEQFIDLINRYREIRYNLWLFGTNTDIKEILNITPNFGYSPSESVLMKPEHNYAQYSSIKPVYFYRFIADYYDRGKNAILPRINVNNTHWQEGMEKTPQLVIDGAYIYNREHLNGYLSTDQLIGKRYTSPASIRLPLTIWLHGKPAATLVLNRPNVNHTFVVKNGKVVFDISIHISGFIDELVQEPNEREVIEAVEKKITEEVRETFRTGKKMKADVYNLGTVLFRYHYRDWQRYILPHPDMSTVELDNVTVKFQLKYSGKYKNRLS</sequence>